<dbReference type="GO" id="GO:0033942">
    <property type="term" value="F:4-alpha-D-(1-&gt;4)-alpha-D-glucanotrehalose trehalohydrolase activity"/>
    <property type="evidence" value="ECO:0007669"/>
    <property type="project" value="UniProtKB-EC"/>
</dbReference>
<accession>A0A2V5L830</accession>
<evidence type="ECO:0000313" key="20">
    <source>
        <dbReference type="Proteomes" id="UP000247832"/>
    </source>
</evidence>
<dbReference type="GO" id="GO:0005992">
    <property type="term" value="P:trehalose biosynthetic process"/>
    <property type="evidence" value="ECO:0007669"/>
    <property type="project" value="UniProtKB-UniRule"/>
</dbReference>
<dbReference type="Pfam" id="PF00128">
    <property type="entry name" value="Alpha-amylase"/>
    <property type="match status" value="1"/>
</dbReference>
<comment type="similarity">
    <text evidence="3 14">Belongs to the glycosyl hydrolase 13 family.</text>
</comment>
<evidence type="ECO:0000256" key="8">
    <source>
        <dbReference type="ARBA" id="ARBA00023277"/>
    </source>
</evidence>
<evidence type="ECO:0000256" key="1">
    <source>
        <dbReference type="ARBA" id="ARBA00004496"/>
    </source>
</evidence>
<dbReference type="PANTHER" id="PTHR43651:SF11">
    <property type="entry name" value="MALTO-OLIGOSYLTREHALOSE TREHALOHYDROLASE"/>
    <property type="match status" value="1"/>
</dbReference>
<keyword evidence="6" id="KW-0963">Cytoplasm</keyword>
<dbReference type="Proteomes" id="UP000247832">
    <property type="component" value="Unassembled WGS sequence"/>
</dbReference>
<evidence type="ECO:0000256" key="12">
    <source>
        <dbReference type="ARBA" id="ARBA00034013"/>
    </source>
</evidence>
<dbReference type="CDD" id="cd02853">
    <property type="entry name" value="E_set_MTHase_like_N"/>
    <property type="match status" value="1"/>
</dbReference>
<comment type="subcellular location">
    <subcellularLocation>
        <location evidence="1 15">Cytoplasm</location>
    </subcellularLocation>
</comment>
<dbReference type="Gene3D" id="2.60.40.10">
    <property type="entry name" value="Immunoglobulins"/>
    <property type="match status" value="1"/>
</dbReference>
<reference evidence="19 20" key="1">
    <citation type="submission" date="2018-05" db="EMBL/GenBank/DDBJ databases">
        <title>Genetic diversity of glacier-inhabiting Cryobacterium bacteria in China and description of Cryobacterium mengkeensis sp. nov. and Arthrobacter glacialis sp. nov.</title>
        <authorList>
            <person name="Liu Q."/>
            <person name="Xin Y.-H."/>
        </authorList>
    </citation>
    <scope>NUCLEOTIDE SEQUENCE [LARGE SCALE GENOMIC DNA]</scope>
    <source>
        <strain evidence="19 20">LI2</strain>
    </source>
</reference>
<evidence type="ECO:0000256" key="6">
    <source>
        <dbReference type="ARBA" id="ARBA00022490"/>
    </source>
</evidence>
<dbReference type="InterPro" id="IPR013783">
    <property type="entry name" value="Ig-like_fold"/>
</dbReference>
<dbReference type="SMART" id="SM00642">
    <property type="entry name" value="Aamy"/>
    <property type="match status" value="1"/>
</dbReference>
<dbReference type="PANTHER" id="PTHR43651">
    <property type="entry name" value="1,4-ALPHA-GLUCAN-BRANCHING ENZYME"/>
    <property type="match status" value="1"/>
</dbReference>
<evidence type="ECO:0000256" key="15">
    <source>
        <dbReference type="PIRSR" id="PIRSR006337-1"/>
    </source>
</evidence>
<dbReference type="Gene3D" id="1.10.10.760">
    <property type="entry name" value="E-set domains of sugar-utilizing enzymes"/>
    <property type="match status" value="1"/>
</dbReference>
<evidence type="ECO:0000256" key="9">
    <source>
        <dbReference type="ARBA" id="ARBA00023295"/>
    </source>
</evidence>
<feature type="binding site" evidence="16">
    <location>
        <begin position="257"/>
        <end position="262"/>
    </location>
    <ligand>
        <name>substrate</name>
    </ligand>
</feature>
<organism evidence="19 20">
    <name type="scientific">Arthrobacter livingstonensis</name>
    <dbReference type="NCBI Taxonomy" id="670078"/>
    <lineage>
        <taxon>Bacteria</taxon>
        <taxon>Bacillati</taxon>
        <taxon>Actinomycetota</taxon>
        <taxon>Actinomycetes</taxon>
        <taxon>Micrococcales</taxon>
        <taxon>Micrococcaceae</taxon>
        <taxon>Arthrobacter</taxon>
    </lineage>
</organism>
<comment type="catalytic activity">
    <reaction evidence="12 14">
        <text>hydrolysis of (1-&gt;4)-alpha-D-glucosidic linkage in 4-alpha-D-[(1-&gt;4)-alpha-D-glucanosyl]n trehalose to yield trehalose and (1-&gt;4)-alpha-D-glucan.</text>
        <dbReference type="EC" id="3.2.1.141"/>
    </reaction>
</comment>
<dbReference type="UniPathway" id="UPA00299"/>
<comment type="caution">
    <text evidence="19">The sequence shown here is derived from an EMBL/GenBank/DDBJ whole genome shotgun (WGS) entry which is preliminary data.</text>
</comment>
<evidence type="ECO:0000256" key="16">
    <source>
        <dbReference type="PIRSR" id="PIRSR006337-2"/>
    </source>
</evidence>
<sequence length="594" mass="64225">MTLHGPGSGRFDLWAPEAGTVTLVAGDRRHSMTRRAGGAAGNSGWWTAAGAPAEGETDYGYLLDADTTPLPDPRSRRQPHGVHELSRTFDPSVHAWKDTQWKGRELAGAVIYELHLGTFTSVGTLGAAIEKLDYLSQLGIDFVELLPVNGFDGTHNWGYDGVLWYAVHEAYGGPAAYQKFVDAAHAVGIGVIQDVVYNHLGPSGNYLPRFGPYLQSGEGNTWGDSVNLDGPGSDTVREYILDNAGMWLRDYHVDGLRLDAVHAFKDSRAMQLLEEFGALADAVSAETGRPVSMIAESDLNDPRLIYRRNVNGDGLAGQWSDDFHHAVHANVSGESDGYYEDFTALGSLAKVLQQGFFHDGTYSSFRGRHHGRQINPALVGPAALVVCNQNHDQIGNRAAGDRPSQTLGYGQLALAAVATLMCPFTPMLFMGEEFGASTPWQFFTSYADEELGDATASGRIKEFEQMGWDPATVPDPQDDRTFTRSKLNWKEADDGDHARLLELYRRLISLRRANPELSGAGFADTTVEFSEQDKWLVLHRGGLSIALNFSAVARQVPIGGKALLLATGDDVCLAVSGPAAGLELPGHSAAVLAV</sequence>
<keyword evidence="20" id="KW-1185">Reference proteome</keyword>
<evidence type="ECO:0000313" key="19">
    <source>
        <dbReference type="EMBL" id="PYI67675.1"/>
    </source>
</evidence>
<dbReference type="NCBIfam" id="TIGR02402">
    <property type="entry name" value="trehalose_TreZ"/>
    <property type="match status" value="1"/>
</dbReference>
<keyword evidence="7 14" id="KW-0378">Hydrolase</keyword>
<feature type="active site" description="Proton donor" evidence="15">
    <location>
        <position position="296"/>
    </location>
</feature>
<evidence type="ECO:0000256" key="7">
    <source>
        <dbReference type="ARBA" id="ARBA00022801"/>
    </source>
</evidence>
<protein>
    <recommendedName>
        <fullName evidence="5 13">Malto-oligosyltrehalose trehalohydrolase</fullName>
        <shortName evidence="14">MTHase</shortName>
        <ecNumber evidence="4 13">3.2.1.141</ecNumber>
    </recommendedName>
    <alternativeName>
        <fullName evidence="11 14">4-alpha-D-((1-&gt;4)-alpha-D-glucano)trehalose trehalohydrolase</fullName>
    </alternativeName>
    <alternativeName>
        <fullName evidence="10 14">Maltooligosyl trehalose trehalohydrolase</fullName>
    </alternativeName>
</protein>
<evidence type="ECO:0000256" key="3">
    <source>
        <dbReference type="ARBA" id="ARBA00008061"/>
    </source>
</evidence>
<dbReference type="OrthoDB" id="9800174at2"/>
<keyword evidence="8" id="KW-0119">Carbohydrate metabolism</keyword>
<dbReference type="InterPro" id="IPR044901">
    <property type="entry name" value="Trehalose_TreZ_E-set_sf"/>
</dbReference>
<dbReference type="InterPro" id="IPR017853">
    <property type="entry name" value="GH"/>
</dbReference>
<dbReference type="CDD" id="cd11325">
    <property type="entry name" value="AmyAc_GTHase"/>
    <property type="match status" value="1"/>
</dbReference>
<gene>
    <name evidence="19" type="primary">treZ</name>
    <name evidence="19" type="ORF">CVV68_09595</name>
</gene>
<evidence type="ECO:0000256" key="17">
    <source>
        <dbReference type="PIRSR" id="PIRSR006337-3"/>
    </source>
</evidence>
<comment type="pathway">
    <text evidence="2 14">Glycan biosynthesis; trehalose biosynthesis.</text>
</comment>
<name>A0A2V5L830_9MICC</name>
<dbReference type="InterPro" id="IPR012768">
    <property type="entry name" value="Trehalose_TreZ"/>
</dbReference>
<dbReference type="RefSeq" id="WP_110500784.1">
    <property type="nucleotide sequence ID" value="NZ_QJVD01000008.1"/>
</dbReference>
<dbReference type="EC" id="3.2.1.141" evidence="4 13"/>
<feature type="site" description="Transition state stabilizer" evidence="17">
    <location>
        <position position="392"/>
    </location>
</feature>
<dbReference type="InterPro" id="IPR006047">
    <property type="entry name" value="GH13_cat_dom"/>
</dbReference>
<proteinExistence type="inferred from homology"/>
<feature type="binding site" evidence="16">
    <location>
        <begin position="321"/>
        <end position="325"/>
    </location>
    <ligand>
        <name>substrate</name>
    </ligand>
</feature>
<dbReference type="GO" id="GO:0005737">
    <property type="term" value="C:cytoplasm"/>
    <property type="evidence" value="ECO:0007669"/>
    <property type="project" value="UniProtKB-SubCell"/>
</dbReference>
<evidence type="ECO:0000256" key="10">
    <source>
        <dbReference type="ARBA" id="ARBA00032057"/>
    </source>
</evidence>
<evidence type="ECO:0000256" key="4">
    <source>
        <dbReference type="ARBA" id="ARBA00012268"/>
    </source>
</evidence>
<evidence type="ECO:0000256" key="13">
    <source>
        <dbReference type="NCBIfam" id="TIGR02402"/>
    </source>
</evidence>
<keyword evidence="9 14" id="KW-0326">Glycosidase</keyword>
<dbReference type="Pfam" id="PF11941">
    <property type="entry name" value="DUF3459"/>
    <property type="match status" value="1"/>
</dbReference>
<dbReference type="Gene3D" id="3.20.20.80">
    <property type="entry name" value="Glycosidases"/>
    <property type="match status" value="1"/>
</dbReference>
<dbReference type="SUPFAM" id="SSF81296">
    <property type="entry name" value="E set domains"/>
    <property type="match status" value="1"/>
</dbReference>
<evidence type="ECO:0000256" key="11">
    <source>
        <dbReference type="ARBA" id="ARBA00033284"/>
    </source>
</evidence>
<evidence type="ECO:0000256" key="2">
    <source>
        <dbReference type="ARBA" id="ARBA00005199"/>
    </source>
</evidence>
<dbReference type="InterPro" id="IPR014756">
    <property type="entry name" value="Ig_E-set"/>
</dbReference>
<dbReference type="AlphaFoldDB" id="A0A2V5L830"/>
<evidence type="ECO:0000259" key="18">
    <source>
        <dbReference type="SMART" id="SM00642"/>
    </source>
</evidence>
<dbReference type="InterPro" id="IPR022567">
    <property type="entry name" value="DUF3459"/>
</dbReference>
<feature type="binding site" evidence="16">
    <location>
        <begin position="391"/>
        <end position="396"/>
    </location>
    <ligand>
        <name>substrate</name>
    </ligand>
</feature>
<dbReference type="SUPFAM" id="SSF51445">
    <property type="entry name" value="(Trans)glycosidases"/>
    <property type="match status" value="1"/>
</dbReference>
<feature type="domain" description="Glycosyl hydrolase family 13 catalytic" evidence="18">
    <location>
        <begin position="90"/>
        <end position="511"/>
    </location>
</feature>
<evidence type="ECO:0000256" key="5">
    <source>
        <dbReference type="ARBA" id="ARBA00015938"/>
    </source>
</evidence>
<evidence type="ECO:0000256" key="14">
    <source>
        <dbReference type="PIRNR" id="PIRNR006337"/>
    </source>
</evidence>
<dbReference type="PIRSF" id="PIRSF006337">
    <property type="entry name" value="Trehalose_TreZ"/>
    <property type="match status" value="1"/>
</dbReference>
<dbReference type="EMBL" id="QJVD01000008">
    <property type="protein sequence ID" value="PYI67675.1"/>
    <property type="molecule type" value="Genomic_DNA"/>
</dbReference>
<feature type="active site" description="Nucleophile" evidence="15">
    <location>
        <position position="259"/>
    </location>
</feature>